<organism evidence="2 3">
    <name type="scientific">Steinernema glaseri</name>
    <dbReference type="NCBI Taxonomy" id="37863"/>
    <lineage>
        <taxon>Eukaryota</taxon>
        <taxon>Metazoa</taxon>
        <taxon>Ecdysozoa</taxon>
        <taxon>Nematoda</taxon>
        <taxon>Chromadorea</taxon>
        <taxon>Rhabditida</taxon>
        <taxon>Tylenchina</taxon>
        <taxon>Panagrolaimomorpha</taxon>
        <taxon>Strongyloidoidea</taxon>
        <taxon>Steinernematidae</taxon>
        <taxon>Steinernema</taxon>
    </lineage>
</organism>
<dbReference type="Proteomes" id="UP000095287">
    <property type="component" value="Unplaced"/>
</dbReference>
<accession>A0A1I7YC18</accession>
<feature type="region of interest" description="Disordered" evidence="1">
    <location>
        <begin position="1"/>
        <end position="36"/>
    </location>
</feature>
<evidence type="ECO:0000256" key="1">
    <source>
        <dbReference type="SAM" id="MobiDB-lite"/>
    </source>
</evidence>
<feature type="region of interest" description="Disordered" evidence="1">
    <location>
        <begin position="66"/>
        <end position="102"/>
    </location>
</feature>
<sequence>MDSDMNEDISDGAPEKLTGLSTSPVGGRLDPKYPFLVPRPPVASDEVFWDRIMKRMEFLGIKVNEKKKMARSNESNTVRKRPAQDHKKEKPRRRVTFDLDSE</sequence>
<name>A0A1I7YC18_9BILA</name>
<reference evidence="3" key="1">
    <citation type="submission" date="2016-11" db="UniProtKB">
        <authorList>
            <consortium name="WormBaseParasite"/>
        </authorList>
    </citation>
    <scope>IDENTIFICATION</scope>
</reference>
<keyword evidence="2" id="KW-1185">Reference proteome</keyword>
<protein>
    <submittedName>
        <fullName evidence="3">Ovule protein</fullName>
    </submittedName>
</protein>
<evidence type="ECO:0000313" key="2">
    <source>
        <dbReference type="Proteomes" id="UP000095287"/>
    </source>
</evidence>
<proteinExistence type="predicted"/>
<dbReference type="AlphaFoldDB" id="A0A1I7YC18"/>
<feature type="compositionally biased region" description="Acidic residues" evidence="1">
    <location>
        <begin position="1"/>
        <end position="10"/>
    </location>
</feature>
<evidence type="ECO:0000313" key="3">
    <source>
        <dbReference type="WBParaSite" id="L893_g14769.t1"/>
    </source>
</evidence>
<dbReference type="WBParaSite" id="L893_g14769.t1">
    <property type="protein sequence ID" value="L893_g14769.t1"/>
    <property type="gene ID" value="L893_g14769"/>
</dbReference>